<sequence length="170" mass="17820">MKLRKTGRIAIAGLAAVAALTMTACGSDDSDSDTKSDKSTSQQATTTANAQAELPPVPTPADLNAQLQRALDPAVPNEEKLDMVQGAEADPNLPSQLSQAYKQSGATIEVTEVNSFGDTLNAKARFVIGDQENIVDVPFVAEDGKWKVEQTWACGLLAQAQMQSPACAAS</sequence>
<organism evidence="6 7">
    <name type="scientific">Nocardia donostiensis</name>
    <dbReference type="NCBI Taxonomy" id="1538463"/>
    <lineage>
        <taxon>Bacteria</taxon>
        <taxon>Bacillati</taxon>
        <taxon>Actinomycetota</taxon>
        <taxon>Actinomycetes</taxon>
        <taxon>Mycobacteriales</taxon>
        <taxon>Nocardiaceae</taxon>
        <taxon>Nocardia</taxon>
    </lineage>
</organism>
<dbReference type="OrthoDB" id="4567960at2"/>
<dbReference type="Proteomes" id="UP000188836">
    <property type="component" value="Unassembled WGS sequence"/>
</dbReference>
<keyword evidence="7" id="KW-1185">Reference proteome</keyword>
<dbReference type="STRING" id="1538463.B0T36_24855"/>
<feature type="domain" description="Low molecular weight antigen MTB12-like C-terminal" evidence="5">
    <location>
        <begin position="56"/>
        <end position="163"/>
    </location>
</feature>
<feature type="signal peptide" evidence="4">
    <location>
        <begin position="1"/>
        <end position="26"/>
    </location>
</feature>
<accession>A0A1V2T9H0</accession>
<feature type="chain" id="PRO_5038708990" description="Low molecular weight antigen MTB12-like C-terminal domain-containing protein" evidence="4">
    <location>
        <begin position="27"/>
        <end position="170"/>
    </location>
</feature>
<evidence type="ECO:0000256" key="2">
    <source>
        <dbReference type="ARBA" id="ARBA00093774"/>
    </source>
</evidence>
<evidence type="ECO:0000256" key="3">
    <source>
        <dbReference type="SAM" id="MobiDB-lite"/>
    </source>
</evidence>
<evidence type="ECO:0000313" key="7">
    <source>
        <dbReference type="Proteomes" id="UP000188836"/>
    </source>
</evidence>
<evidence type="ECO:0000256" key="1">
    <source>
        <dbReference type="ARBA" id="ARBA00022729"/>
    </source>
</evidence>
<dbReference type="PROSITE" id="PS51257">
    <property type="entry name" value="PROKAR_LIPOPROTEIN"/>
    <property type="match status" value="1"/>
</dbReference>
<evidence type="ECO:0000256" key="4">
    <source>
        <dbReference type="SAM" id="SignalP"/>
    </source>
</evidence>
<dbReference type="AlphaFoldDB" id="A0A1V2T9H0"/>
<evidence type="ECO:0000313" key="6">
    <source>
        <dbReference type="EMBL" id="ONM46162.1"/>
    </source>
</evidence>
<reference evidence="6 7" key="1">
    <citation type="journal article" date="2016" name="Antonie Van Leeuwenhoek">
        <title>Nocardia donostiensis sp. nov., isolated from human respiratory specimens.</title>
        <authorList>
            <person name="Ercibengoa M."/>
            <person name="Bell M."/>
            <person name="Marimon J.M."/>
            <person name="Humrighouse B."/>
            <person name="Klenk H.P."/>
            <person name="Potter G."/>
            <person name="Perez-Trallero E."/>
        </authorList>
    </citation>
    <scope>NUCLEOTIDE SEQUENCE [LARGE SCALE GENOMIC DNA]</scope>
    <source>
        <strain evidence="6 7">X1655</strain>
    </source>
</reference>
<comment type="similarity">
    <text evidence="2">Belongs to the MTB12 family.</text>
</comment>
<dbReference type="InterPro" id="IPR058644">
    <property type="entry name" value="Mtb12-like_C"/>
</dbReference>
<protein>
    <recommendedName>
        <fullName evidence="5">Low molecular weight antigen MTB12-like C-terminal domain-containing protein</fullName>
    </recommendedName>
</protein>
<evidence type="ECO:0000259" key="5">
    <source>
        <dbReference type="Pfam" id="PF26580"/>
    </source>
</evidence>
<feature type="region of interest" description="Disordered" evidence="3">
    <location>
        <begin position="25"/>
        <end position="61"/>
    </location>
</feature>
<gene>
    <name evidence="6" type="ORF">B0T46_24550</name>
</gene>
<feature type="compositionally biased region" description="Low complexity" evidence="3">
    <location>
        <begin position="39"/>
        <end position="52"/>
    </location>
</feature>
<proteinExistence type="inferred from homology"/>
<dbReference type="EMBL" id="MUMY01000030">
    <property type="protein sequence ID" value="ONM46162.1"/>
    <property type="molecule type" value="Genomic_DNA"/>
</dbReference>
<dbReference type="Pfam" id="PF26580">
    <property type="entry name" value="Mtb12_C"/>
    <property type="match status" value="1"/>
</dbReference>
<comment type="caution">
    <text evidence="6">The sequence shown here is derived from an EMBL/GenBank/DDBJ whole genome shotgun (WGS) entry which is preliminary data.</text>
</comment>
<dbReference type="RefSeq" id="WP_077121546.1">
    <property type="nucleotide sequence ID" value="NZ_LOKT01000025.1"/>
</dbReference>
<keyword evidence="1 4" id="KW-0732">Signal</keyword>
<name>A0A1V2T9H0_9NOCA</name>